<organism evidence="1 2">
    <name type="scientific">Canavalia gladiata</name>
    <name type="common">Sword bean</name>
    <name type="synonym">Dolichos gladiatus</name>
    <dbReference type="NCBI Taxonomy" id="3824"/>
    <lineage>
        <taxon>Eukaryota</taxon>
        <taxon>Viridiplantae</taxon>
        <taxon>Streptophyta</taxon>
        <taxon>Embryophyta</taxon>
        <taxon>Tracheophyta</taxon>
        <taxon>Spermatophyta</taxon>
        <taxon>Magnoliopsida</taxon>
        <taxon>eudicotyledons</taxon>
        <taxon>Gunneridae</taxon>
        <taxon>Pentapetalae</taxon>
        <taxon>rosids</taxon>
        <taxon>fabids</taxon>
        <taxon>Fabales</taxon>
        <taxon>Fabaceae</taxon>
        <taxon>Papilionoideae</taxon>
        <taxon>50 kb inversion clade</taxon>
        <taxon>NPAAA clade</taxon>
        <taxon>indigoferoid/millettioid clade</taxon>
        <taxon>Phaseoleae</taxon>
        <taxon>Canavalia</taxon>
    </lineage>
</organism>
<dbReference type="AlphaFoldDB" id="A0AAN9K2M8"/>
<reference evidence="1 2" key="1">
    <citation type="submission" date="2024-01" db="EMBL/GenBank/DDBJ databases">
        <title>The genomes of 5 underutilized Papilionoideae crops provide insights into root nodulation and disease resistanc.</title>
        <authorList>
            <person name="Jiang F."/>
        </authorList>
    </citation>
    <scope>NUCLEOTIDE SEQUENCE [LARGE SCALE GENOMIC DNA]</scope>
    <source>
        <strain evidence="1">LVBAO_FW01</strain>
        <tissue evidence="1">Leaves</tissue>
    </source>
</reference>
<keyword evidence="2" id="KW-1185">Reference proteome</keyword>
<sequence>MGVELIWLIGIWLGKEAHGSWLFWAAAHLAPVANQAAWDLLACYMAWWLVRMARSLGGAGRLASRLEGLTKLKQEL</sequence>
<accession>A0AAN9K2M8</accession>
<dbReference type="Proteomes" id="UP001367508">
    <property type="component" value="Unassembled WGS sequence"/>
</dbReference>
<evidence type="ECO:0000313" key="1">
    <source>
        <dbReference type="EMBL" id="KAK7308019.1"/>
    </source>
</evidence>
<protein>
    <submittedName>
        <fullName evidence="1">Uncharacterized protein</fullName>
    </submittedName>
</protein>
<proteinExistence type="predicted"/>
<comment type="caution">
    <text evidence="1">The sequence shown here is derived from an EMBL/GenBank/DDBJ whole genome shotgun (WGS) entry which is preliminary data.</text>
</comment>
<evidence type="ECO:0000313" key="2">
    <source>
        <dbReference type="Proteomes" id="UP001367508"/>
    </source>
</evidence>
<name>A0AAN9K2M8_CANGL</name>
<gene>
    <name evidence="1" type="ORF">VNO77_41579</name>
</gene>
<dbReference type="EMBL" id="JAYMYQ010000010">
    <property type="protein sequence ID" value="KAK7308019.1"/>
    <property type="molecule type" value="Genomic_DNA"/>
</dbReference>